<dbReference type="InterPro" id="IPR003154">
    <property type="entry name" value="S1/P1nuclease"/>
</dbReference>
<keyword evidence="7" id="KW-0325">Glycoprotein</keyword>
<evidence type="ECO:0000256" key="8">
    <source>
        <dbReference type="SAM" id="SignalP"/>
    </source>
</evidence>
<dbReference type="PANTHER" id="PTHR33146:SF26">
    <property type="entry name" value="ENDONUCLEASE 4"/>
    <property type="match status" value="1"/>
</dbReference>
<dbReference type="Gene3D" id="1.10.575.10">
    <property type="entry name" value="P1 Nuclease"/>
    <property type="match status" value="1"/>
</dbReference>
<name>A0A6A5SEV0_9PLEO</name>
<protein>
    <recommendedName>
        <fullName evidence="11">Nuclease PA3</fullName>
    </recommendedName>
</protein>
<evidence type="ECO:0000256" key="5">
    <source>
        <dbReference type="ARBA" id="ARBA00022801"/>
    </source>
</evidence>
<dbReference type="Proteomes" id="UP000800038">
    <property type="component" value="Unassembled WGS sequence"/>
</dbReference>
<dbReference type="CDD" id="cd11010">
    <property type="entry name" value="S1-P1_nuclease"/>
    <property type="match status" value="1"/>
</dbReference>
<keyword evidence="6" id="KW-1015">Disulfide bond</keyword>
<keyword evidence="3" id="KW-0479">Metal-binding</keyword>
<dbReference type="GO" id="GO:0046872">
    <property type="term" value="F:metal ion binding"/>
    <property type="evidence" value="ECO:0007669"/>
    <property type="project" value="UniProtKB-KW"/>
</dbReference>
<evidence type="ECO:0000256" key="4">
    <source>
        <dbReference type="ARBA" id="ARBA00022759"/>
    </source>
</evidence>
<keyword evidence="2" id="KW-0540">Nuclease</keyword>
<dbReference type="InterPro" id="IPR008947">
    <property type="entry name" value="PLipase_C/P1_nuclease_dom_sf"/>
</dbReference>
<evidence type="ECO:0008006" key="11">
    <source>
        <dbReference type="Google" id="ProtNLM"/>
    </source>
</evidence>
<keyword evidence="5" id="KW-0378">Hydrolase</keyword>
<dbReference type="GO" id="GO:0006308">
    <property type="term" value="P:DNA catabolic process"/>
    <property type="evidence" value="ECO:0007669"/>
    <property type="project" value="InterPro"/>
</dbReference>
<evidence type="ECO:0000256" key="2">
    <source>
        <dbReference type="ARBA" id="ARBA00022722"/>
    </source>
</evidence>
<dbReference type="GO" id="GO:0016788">
    <property type="term" value="F:hydrolase activity, acting on ester bonds"/>
    <property type="evidence" value="ECO:0007669"/>
    <property type="project" value="InterPro"/>
</dbReference>
<keyword evidence="10" id="KW-1185">Reference proteome</keyword>
<accession>A0A6A5SEV0</accession>
<evidence type="ECO:0000313" key="10">
    <source>
        <dbReference type="Proteomes" id="UP000800038"/>
    </source>
</evidence>
<evidence type="ECO:0000256" key="6">
    <source>
        <dbReference type="ARBA" id="ARBA00023157"/>
    </source>
</evidence>
<dbReference type="GO" id="GO:0003676">
    <property type="term" value="F:nucleic acid binding"/>
    <property type="evidence" value="ECO:0007669"/>
    <property type="project" value="InterPro"/>
</dbReference>
<keyword evidence="8" id="KW-0732">Signal</keyword>
<gene>
    <name evidence="9" type="ORF">EJ02DRAFT_29301</name>
</gene>
<feature type="chain" id="PRO_5025499560" description="Nuclease PA3" evidence="8">
    <location>
        <begin position="21"/>
        <end position="339"/>
    </location>
</feature>
<feature type="signal peptide" evidence="8">
    <location>
        <begin position="1"/>
        <end position="20"/>
    </location>
</feature>
<proteinExistence type="inferred from homology"/>
<dbReference type="AlphaFoldDB" id="A0A6A5SEV0"/>
<dbReference type="EMBL" id="ML976110">
    <property type="protein sequence ID" value="KAF1938260.1"/>
    <property type="molecule type" value="Genomic_DNA"/>
</dbReference>
<dbReference type="OrthoDB" id="441446at2759"/>
<reference evidence="9" key="1">
    <citation type="journal article" date="2020" name="Stud. Mycol.">
        <title>101 Dothideomycetes genomes: a test case for predicting lifestyles and emergence of pathogens.</title>
        <authorList>
            <person name="Haridas S."/>
            <person name="Albert R."/>
            <person name="Binder M."/>
            <person name="Bloem J."/>
            <person name="Labutti K."/>
            <person name="Salamov A."/>
            <person name="Andreopoulos B."/>
            <person name="Baker S."/>
            <person name="Barry K."/>
            <person name="Bills G."/>
            <person name="Bluhm B."/>
            <person name="Cannon C."/>
            <person name="Castanera R."/>
            <person name="Culley D."/>
            <person name="Daum C."/>
            <person name="Ezra D."/>
            <person name="Gonzalez J."/>
            <person name="Henrissat B."/>
            <person name="Kuo A."/>
            <person name="Liang C."/>
            <person name="Lipzen A."/>
            <person name="Lutzoni F."/>
            <person name="Magnuson J."/>
            <person name="Mondo S."/>
            <person name="Nolan M."/>
            <person name="Ohm R."/>
            <person name="Pangilinan J."/>
            <person name="Park H.-J."/>
            <person name="Ramirez L."/>
            <person name="Alfaro M."/>
            <person name="Sun H."/>
            <person name="Tritt A."/>
            <person name="Yoshinaga Y."/>
            <person name="Zwiers L.-H."/>
            <person name="Turgeon B."/>
            <person name="Goodwin S."/>
            <person name="Spatafora J."/>
            <person name="Crous P."/>
            <person name="Grigoriev I."/>
        </authorList>
    </citation>
    <scope>NUCLEOTIDE SEQUENCE</scope>
    <source>
        <strain evidence="9">CBS 161.51</strain>
    </source>
</reference>
<evidence type="ECO:0000256" key="3">
    <source>
        <dbReference type="ARBA" id="ARBA00022723"/>
    </source>
</evidence>
<dbReference type="Pfam" id="PF02265">
    <property type="entry name" value="S1-P1_nuclease"/>
    <property type="match status" value="1"/>
</dbReference>
<evidence type="ECO:0000313" key="9">
    <source>
        <dbReference type="EMBL" id="KAF1938260.1"/>
    </source>
</evidence>
<evidence type="ECO:0000256" key="7">
    <source>
        <dbReference type="ARBA" id="ARBA00023180"/>
    </source>
</evidence>
<comment type="similarity">
    <text evidence="1">Belongs to the nuclease type I family.</text>
</comment>
<dbReference type="PANTHER" id="PTHR33146">
    <property type="entry name" value="ENDONUCLEASE 4"/>
    <property type="match status" value="1"/>
</dbReference>
<sequence length="339" mass="36736">MAPSKTSLLPLLATLPYASAWGALGHTAVGYMAQNLVSDKTAQFAQRLLNDTSSAYLANVATWADSYRNEKGGEFSSAFHYIDALDNPPQSCNVDYERDCPEEGCIVSAIANYSSRAFEKNTSIAEQQKALKFIVHFIGDIHQPLHVENIAVGGNLINVTFNGVKTNLHSIWDTAIPQKAYGNFSLATALALATNLTAEVKQGKFKKESKAWLKGLKAEDAVDSSMVWASDTNKFVCSTVIPNGTDAVFGKELSGAYYESAIPVVTKQLAKAGVRLAAWLDAVVELNEKKGHGHDNGECKGDKYEKRGSMVLQPWQEEARQARRDFGGDCGCGAEAHAH</sequence>
<evidence type="ECO:0000256" key="1">
    <source>
        <dbReference type="ARBA" id="ARBA00009547"/>
    </source>
</evidence>
<dbReference type="GO" id="GO:0004519">
    <property type="term" value="F:endonuclease activity"/>
    <property type="evidence" value="ECO:0007669"/>
    <property type="project" value="UniProtKB-KW"/>
</dbReference>
<keyword evidence="4" id="KW-0255">Endonuclease</keyword>
<dbReference type="SUPFAM" id="SSF48537">
    <property type="entry name" value="Phospholipase C/P1 nuclease"/>
    <property type="match status" value="1"/>
</dbReference>
<organism evidence="9 10">
    <name type="scientific">Clathrospora elynae</name>
    <dbReference type="NCBI Taxonomy" id="706981"/>
    <lineage>
        <taxon>Eukaryota</taxon>
        <taxon>Fungi</taxon>
        <taxon>Dikarya</taxon>
        <taxon>Ascomycota</taxon>
        <taxon>Pezizomycotina</taxon>
        <taxon>Dothideomycetes</taxon>
        <taxon>Pleosporomycetidae</taxon>
        <taxon>Pleosporales</taxon>
        <taxon>Diademaceae</taxon>
        <taxon>Clathrospora</taxon>
    </lineage>
</organism>